<name>A0A8S5RD12_9VIRU</name>
<proteinExistence type="predicted"/>
<evidence type="ECO:0000313" key="1">
    <source>
        <dbReference type="EMBL" id="DAE29310.1"/>
    </source>
</evidence>
<organism evidence="1">
    <name type="scientific">virus sp. ctx9V1</name>
    <dbReference type="NCBI Taxonomy" id="2828001"/>
    <lineage>
        <taxon>Viruses</taxon>
    </lineage>
</organism>
<dbReference type="EMBL" id="BK059093">
    <property type="protein sequence ID" value="DAE29310.1"/>
    <property type="molecule type" value="Genomic_DNA"/>
</dbReference>
<accession>A0A8S5RD12</accession>
<protein>
    <submittedName>
        <fullName evidence="1">Uncharacterized protein</fullName>
    </submittedName>
</protein>
<reference evidence="1" key="1">
    <citation type="journal article" date="2021" name="Proc. Natl. Acad. Sci. U.S.A.">
        <title>A Catalog of Tens of Thousands of Viruses from Human Metagenomes Reveals Hidden Associations with Chronic Diseases.</title>
        <authorList>
            <person name="Tisza M.J."/>
            <person name="Buck C.B."/>
        </authorList>
    </citation>
    <scope>NUCLEOTIDE SEQUENCE</scope>
    <source>
        <strain evidence="1">Ctx9V1</strain>
    </source>
</reference>
<sequence length="97" mass="10827">MKTFRRIILSVVVLVCGFVAGYCTGQENGKNIILSQYKLLHNDYDAKTELVKAQEAALDAADHVMGKNELFDTDGSDEMVKYLDLAHKVDSLYQLGE</sequence>